<dbReference type="AlphaFoldDB" id="K2F7X2"/>
<dbReference type="EMBL" id="AMFJ01000506">
    <property type="protein sequence ID" value="EKE27261.1"/>
    <property type="molecule type" value="Genomic_DNA"/>
</dbReference>
<comment type="caution">
    <text evidence="2">The sequence shown here is derived from an EMBL/GenBank/DDBJ whole genome shotgun (WGS) entry which is preliminary data.</text>
</comment>
<accession>K2F7X2</accession>
<proteinExistence type="predicted"/>
<name>K2F7X2_9BACT</name>
<gene>
    <name evidence="2" type="ORF">ACD_3C00232G0007</name>
</gene>
<reference evidence="2" key="1">
    <citation type="journal article" date="2012" name="Science">
        <title>Fermentation, hydrogen, and sulfur metabolism in multiple uncultivated bacterial phyla.</title>
        <authorList>
            <person name="Wrighton K.C."/>
            <person name="Thomas B.C."/>
            <person name="Sharon I."/>
            <person name="Miller C.S."/>
            <person name="Castelle C.J."/>
            <person name="VerBerkmoes N.C."/>
            <person name="Wilkins M.J."/>
            <person name="Hettich R.L."/>
            <person name="Lipton M.S."/>
            <person name="Williams K.H."/>
            <person name="Long P.E."/>
            <person name="Banfield J.F."/>
        </authorList>
    </citation>
    <scope>NUCLEOTIDE SEQUENCE [LARGE SCALE GENOMIC DNA]</scope>
</reference>
<evidence type="ECO:0000313" key="2">
    <source>
        <dbReference type="EMBL" id="EKE27261.1"/>
    </source>
</evidence>
<sequence length="45" mass="4722">MTDETTAIEAEEVKKVVTEETAPEATAEETPETAPEAATEEEAAA</sequence>
<feature type="region of interest" description="Disordered" evidence="1">
    <location>
        <begin position="1"/>
        <end position="45"/>
    </location>
</feature>
<evidence type="ECO:0000256" key="1">
    <source>
        <dbReference type="SAM" id="MobiDB-lite"/>
    </source>
</evidence>
<organism evidence="2">
    <name type="scientific">uncultured bacterium</name>
    <name type="common">gcode 4</name>
    <dbReference type="NCBI Taxonomy" id="1234023"/>
    <lineage>
        <taxon>Bacteria</taxon>
        <taxon>environmental samples</taxon>
    </lineage>
</organism>
<protein>
    <submittedName>
        <fullName evidence="2">Uncharacterized protein</fullName>
    </submittedName>
</protein>